<name>A0AAN4ZZ84_9RHOB</name>
<dbReference type="FunFam" id="1.20.58.1610:FF:000004">
    <property type="entry name" value="NADH-quinone oxidoreductase subunit A"/>
    <property type="match status" value="1"/>
</dbReference>
<dbReference type="InterPro" id="IPR038430">
    <property type="entry name" value="NDAH_ubi_oxred_su3_sf"/>
</dbReference>
<evidence type="ECO:0000313" key="12">
    <source>
        <dbReference type="EMBL" id="GHE01412.1"/>
    </source>
</evidence>
<gene>
    <name evidence="10 12" type="primary">nuoA</name>
    <name evidence="12" type="ORF">GCM10008024_16780</name>
</gene>
<evidence type="ECO:0000313" key="13">
    <source>
        <dbReference type="Proteomes" id="UP000634647"/>
    </source>
</evidence>
<feature type="transmembrane region" description="Helical" evidence="10">
    <location>
        <begin position="106"/>
        <end position="127"/>
    </location>
</feature>
<evidence type="ECO:0000256" key="11">
    <source>
        <dbReference type="RuleBase" id="RU003639"/>
    </source>
</evidence>
<comment type="subunit">
    <text evidence="10">NDH-1 is composed of 14 different subunits. Subunits NuoA, H, J, K, L, M, N constitute the membrane sector of the complex.</text>
</comment>
<keyword evidence="10" id="KW-1003">Cell membrane</keyword>
<feature type="transmembrane region" description="Helical" evidence="10">
    <location>
        <begin position="79"/>
        <end position="100"/>
    </location>
</feature>
<reference evidence="12" key="1">
    <citation type="journal article" date="2014" name="Int. J. Syst. Evol. Microbiol.">
        <title>Complete genome sequence of Corynebacterium casei LMG S-19264T (=DSM 44701T), isolated from a smear-ripened cheese.</title>
        <authorList>
            <consortium name="US DOE Joint Genome Institute (JGI-PGF)"/>
            <person name="Walter F."/>
            <person name="Albersmeier A."/>
            <person name="Kalinowski J."/>
            <person name="Ruckert C."/>
        </authorList>
    </citation>
    <scope>NUCLEOTIDE SEQUENCE</scope>
    <source>
        <strain evidence="12">CGMCC 1.10859</strain>
    </source>
</reference>
<comment type="function">
    <text evidence="10">NDH-1 shuttles electrons from NADH, via FMN and iron-sulfur (Fe-S) centers, to quinones in the respiratory chain. The immediate electron acceptor for the enzyme in this species is believed to be ubiquinone. Couples the redox reaction to proton translocation (for every two electrons transferred, four hydrogen ions are translocated across the cytoplasmic membrane), and thus conserves the redox energy in a proton gradient.</text>
</comment>
<feature type="transmembrane region" description="Helical" evidence="10">
    <location>
        <begin position="24"/>
        <end position="50"/>
    </location>
</feature>
<evidence type="ECO:0000256" key="6">
    <source>
        <dbReference type="ARBA" id="ARBA00022989"/>
    </source>
</evidence>
<comment type="subcellular location">
    <subcellularLocation>
        <location evidence="10 11">Cell membrane</location>
        <topology evidence="10 11">Multi-pass membrane protein</topology>
    </subcellularLocation>
    <subcellularLocation>
        <location evidence="1">Membrane</location>
        <topology evidence="1">Multi-pass membrane protein</topology>
    </subcellularLocation>
</comment>
<dbReference type="Proteomes" id="UP000634647">
    <property type="component" value="Unassembled WGS sequence"/>
</dbReference>
<keyword evidence="6 10" id="KW-1133">Transmembrane helix</keyword>
<keyword evidence="7 10" id="KW-0520">NAD</keyword>
<keyword evidence="3 10" id="KW-0813">Transport</keyword>
<dbReference type="GO" id="GO:0008137">
    <property type="term" value="F:NADH dehydrogenase (ubiquinone) activity"/>
    <property type="evidence" value="ECO:0007669"/>
    <property type="project" value="InterPro"/>
</dbReference>
<comment type="caution">
    <text evidence="12">The sequence shown here is derived from an EMBL/GenBank/DDBJ whole genome shotgun (WGS) entry which is preliminary data.</text>
</comment>
<evidence type="ECO:0000256" key="3">
    <source>
        <dbReference type="ARBA" id="ARBA00022448"/>
    </source>
</evidence>
<evidence type="ECO:0000256" key="5">
    <source>
        <dbReference type="ARBA" id="ARBA00022967"/>
    </source>
</evidence>
<dbReference type="AlphaFoldDB" id="A0AAN4ZZ84"/>
<dbReference type="InterPro" id="IPR023043">
    <property type="entry name" value="NAD(P)H_OxRDtase_bac/plastid"/>
</dbReference>
<comment type="similarity">
    <text evidence="2 10 11">Belongs to the complex I subunit 3 family.</text>
</comment>
<keyword evidence="4 10" id="KW-0812">Transmembrane</keyword>
<dbReference type="HAMAP" id="MF_01394">
    <property type="entry name" value="NDH1_NuoA"/>
    <property type="match status" value="1"/>
</dbReference>
<reference evidence="12" key="2">
    <citation type="submission" date="2023-06" db="EMBL/GenBank/DDBJ databases">
        <authorList>
            <person name="Sun Q."/>
            <person name="Zhou Y."/>
        </authorList>
    </citation>
    <scope>NUCLEOTIDE SEQUENCE</scope>
    <source>
        <strain evidence="12">CGMCC 1.10859</strain>
    </source>
</reference>
<dbReference type="GO" id="GO:0050136">
    <property type="term" value="F:NADH dehydrogenase (quinone) (non-electrogenic) activity"/>
    <property type="evidence" value="ECO:0007669"/>
    <property type="project" value="UniProtKB-UniRule"/>
</dbReference>
<organism evidence="12 13">
    <name type="scientific">Allgaiera indica</name>
    <dbReference type="NCBI Taxonomy" id="765699"/>
    <lineage>
        <taxon>Bacteria</taxon>
        <taxon>Pseudomonadati</taxon>
        <taxon>Pseudomonadota</taxon>
        <taxon>Alphaproteobacteria</taxon>
        <taxon>Rhodobacterales</taxon>
        <taxon>Paracoccaceae</taxon>
        <taxon>Allgaiera</taxon>
    </lineage>
</organism>
<proteinExistence type="inferred from homology"/>
<evidence type="ECO:0000256" key="1">
    <source>
        <dbReference type="ARBA" id="ARBA00004141"/>
    </source>
</evidence>
<evidence type="ECO:0000256" key="7">
    <source>
        <dbReference type="ARBA" id="ARBA00023027"/>
    </source>
</evidence>
<dbReference type="GO" id="GO:0030964">
    <property type="term" value="C:NADH dehydrogenase complex"/>
    <property type="evidence" value="ECO:0007669"/>
    <property type="project" value="TreeGrafter"/>
</dbReference>
<keyword evidence="5 10" id="KW-1278">Translocase</keyword>
<keyword evidence="10 11" id="KW-0874">Quinone</keyword>
<evidence type="ECO:0000256" key="10">
    <source>
        <dbReference type="HAMAP-Rule" id="MF_01394"/>
    </source>
</evidence>
<evidence type="ECO:0000256" key="8">
    <source>
        <dbReference type="ARBA" id="ARBA00023075"/>
    </source>
</evidence>
<comment type="catalytic activity">
    <reaction evidence="10 11">
        <text>a quinone + NADH + 5 H(+)(in) = a quinol + NAD(+) + 4 H(+)(out)</text>
        <dbReference type="Rhea" id="RHEA:57888"/>
        <dbReference type="ChEBI" id="CHEBI:15378"/>
        <dbReference type="ChEBI" id="CHEBI:24646"/>
        <dbReference type="ChEBI" id="CHEBI:57540"/>
        <dbReference type="ChEBI" id="CHEBI:57945"/>
        <dbReference type="ChEBI" id="CHEBI:132124"/>
    </reaction>
</comment>
<dbReference type="GO" id="GO:0005886">
    <property type="term" value="C:plasma membrane"/>
    <property type="evidence" value="ECO:0007669"/>
    <property type="project" value="UniProtKB-SubCell"/>
</dbReference>
<dbReference type="EMBL" id="BNAB01000006">
    <property type="protein sequence ID" value="GHE01412.1"/>
    <property type="molecule type" value="Genomic_DNA"/>
</dbReference>
<keyword evidence="9 10" id="KW-0472">Membrane</keyword>
<evidence type="ECO:0000256" key="4">
    <source>
        <dbReference type="ARBA" id="ARBA00022692"/>
    </source>
</evidence>
<dbReference type="PANTHER" id="PTHR11058">
    <property type="entry name" value="NADH-UBIQUINONE OXIDOREDUCTASE CHAIN 3"/>
    <property type="match status" value="1"/>
</dbReference>
<dbReference type="InterPro" id="IPR000440">
    <property type="entry name" value="NADH_UbQ/plastoQ_OxRdtase_su3"/>
</dbReference>
<dbReference type="EC" id="7.1.1.-" evidence="10"/>
<dbReference type="PANTHER" id="PTHR11058:SF9">
    <property type="entry name" value="NADH-UBIQUINONE OXIDOREDUCTASE CHAIN 3"/>
    <property type="match status" value="1"/>
</dbReference>
<dbReference type="GO" id="GO:0048038">
    <property type="term" value="F:quinone binding"/>
    <property type="evidence" value="ECO:0007669"/>
    <property type="project" value="UniProtKB-KW"/>
</dbReference>
<dbReference type="Pfam" id="PF00507">
    <property type="entry name" value="Oxidored_q4"/>
    <property type="match status" value="1"/>
</dbReference>
<sequence>MAELRRRSRQNKSEAPVEHLLREYLPILIFLAMAIALGLILVLAAVVLAVRNPDPEKVSAYECGFNAFDDARMKFDVRFYLVSILFIIFDLEVAFLFPWAVAFGQISMVGFWSMMIFLGVLTIGFAYEWKKGALEWE</sequence>
<dbReference type="Gene3D" id="1.20.58.1610">
    <property type="entry name" value="NADH:ubiquinone/plastoquinone oxidoreductase, chain 3"/>
    <property type="match status" value="1"/>
</dbReference>
<protein>
    <recommendedName>
        <fullName evidence="10">NADH-quinone oxidoreductase subunit A</fullName>
        <ecNumber evidence="10">7.1.1.-</ecNumber>
    </recommendedName>
    <alternativeName>
        <fullName evidence="10">NADH dehydrogenase I subunit A</fullName>
    </alternativeName>
    <alternativeName>
        <fullName evidence="10">NDH-1 subunit A</fullName>
    </alternativeName>
    <alternativeName>
        <fullName evidence="10">NUO1</fullName>
    </alternativeName>
</protein>
<keyword evidence="8 10" id="KW-0830">Ubiquinone</keyword>
<accession>A0AAN4ZZ84</accession>
<evidence type="ECO:0000256" key="2">
    <source>
        <dbReference type="ARBA" id="ARBA00008472"/>
    </source>
</evidence>
<evidence type="ECO:0000256" key="9">
    <source>
        <dbReference type="ARBA" id="ARBA00023136"/>
    </source>
</evidence>